<organism evidence="8 9">
    <name type="scientific">Orbilia oligospora</name>
    <name type="common">Nematode-trapping fungus</name>
    <name type="synonym">Arthrobotrys oligospora</name>
    <dbReference type="NCBI Taxonomy" id="2813651"/>
    <lineage>
        <taxon>Eukaryota</taxon>
        <taxon>Fungi</taxon>
        <taxon>Dikarya</taxon>
        <taxon>Ascomycota</taxon>
        <taxon>Pezizomycotina</taxon>
        <taxon>Orbiliomycetes</taxon>
        <taxon>Orbiliales</taxon>
        <taxon>Orbiliaceae</taxon>
        <taxon>Orbilia</taxon>
    </lineage>
</organism>
<dbReference type="GO" id="GO:0005885">
    <property type="term" value="C:Arp2/3 protein complex"/>
    <property type="evidence" value="ECO:0007669"/>
    <property type="project" value="InterPro"/>
</dbReference>
<name>A0A7C8JUF1_ORBOL</name>
<evidence type="ECO:0000256" key="3">
    <source>
        <dbReference type="ARBA" id="ARBA00022490"/>
    </source>
</evidence>
<dbReference type="InterPro" id="IPR036743">
    <property type="entry name" value="ARPC5_sf"/>
</dbReference>
<evidence type="ECO:0000256" key="5">
    <source>
        <dbReference type="ARBA" id="ARBA00040214"/>
    </source>
</evidence>
<comment type="function">
    <text evidence="7">Functions as component of the Arp2/3 complex which is involved in regulation of actin polymerization and together with an activating nucleation-promoting factor (NPF) mediates the formation of branched actin networks. Arp2/3 complex plays a critical role in the control of cell morphogenesis via the modulation of cell polarity development.</text>
</comment>
<dbReference type="AlphaFoldDB" id="A0A7C8JUF1"/>
<keyword evidence="3" id="KW-0963">Cytoplasm</keyword>
<evidence type="ECO:0000256" key="4">
    <source>
        <dbReference type="ARBA" id="ARBA00023212"/>
    </source>
</evidence>
<protein>
    <recommendedName>
        <fullName evidence="5 7">Actin-related protein 2/3 complex subunit 5</fullName>
    </recommendedName>
</protein>
<comment type="similarity">
    <text evidence="2 7">Belongs to the ARPC5 family.</text>
</comment>
<accession>A0A7C8JUF1</accession>
<comment type="subcellular location">
    <subcellularLocation>
        <location evidence="1">Cytoplasm</location>
        <location evidence="1">Cytoskeleton</location>
    </subcellularLocation>
</comment>
<dbReference type="InterPro" id="IPR006789">
    <property type="entry name" value="ARPC5"/>
</dbReference>
<comment type="function">
    <text evidence="6">Functions as a component of the Arp2/3 complex which is involved in regulation of actin polymerization and together with an activating nucleation-promoting factor (NPF) mediates the formation of branched actin networks.</text>
</comment>
<dbReference type="GO" id="GO:0044396">
    <property type="term" value="P:actin cortical patch organization"/>
    <property type="evidence" value="ECO:0007669"/>
    <property type="project" value="UniProtKB-ARBA"/>
</dbReference>
<dbReference type="GO" id="GO:0034314">
    <property type="term" value="P:Arp2/3 complex-mediated actin nucleation"/>
    <property type="evidence" value="ECO:0007669"/>
    <property type="project" value="InterPro"/>
</dbReference>
<evidence type="ECO:0000256" key="6">
    <source>
        <dbReference type="ARBA" id="ARBA00060329"/>
    </source>
</evidence>
<sequence length="169" mass="18263">MAANQNWRLIDVDALDPELQYPAELLSPPFDPVPLSTVQQLSQQCRGLLQRGENAEALRIALQNVPYGADDAGKVDLHCTTIVEILGSIKQSEMSTTLNTIYSSSEAGSELLDTLMKYLYKGMAKKDAPQVGSGGASGGMSVLLSWHEKVVEIAGLGSIVRVMTDRRTV</sequence>
<evidence type="ECO:0000256" key="1">
    <source>
        <dbReference type="ARBA" id="ARBA00004245"/>
    </source>
</evidence>
<reference evidence="8 9" key="1">
    <citation type="submission" date="2019-06" db="EMBL/GenBank/DDBJ databases">
        <authorList>
            <person name="Palmer J.M."/>
        </authorList>
    </citation>
    <scope>NUCLEOTIDE SEQUENCE [LARGE SCALE GENOMIC DNA]</scope>
    <source>
        <strain evidence="8 9">TWF703</strain>
    </source>
</reference>
<gene>
    <name evidence="8" type="ORF">TWF703_007459</name>
</gene>
<dbReference type="GO" id="GO:0030833">
    <property type="term" value="P:regulation of actin filament polymerization"/>
    <property type="evidence" value="ECO:0007669"/>
    <property type="project" value="InterPro"/>
</dbReference>
<dbReference type="PANTHER" id="PTHR12644">
    <property type="entry name" value="ARP2/3 COMPLEX 16 KD SUBUNIT P16-ARC"/>
    <property type="match status" value="1"/>
</dbReference>
<dbReference type="Proteomes" id="UP000480548">
    <property type="component" value="Unassembled WGS sequence"/>
</dbReference>
<comment type="caution">
    <text evidence="8">The sequence shown here is derived from an EMBL/GenBank/DDBJ whole genome shotgun (WGS) entry which is preliminary data.</text>
</comment>
<evidence type="ECO:0000256" key="2">
    <source>
        <dbReference type="ARBA" id="ARBA00006084"/>
    </source>
</evidence>
<dbReference type="PIRSF" id="PIRSF039096">
    <property type="entry name" value="p16-ARC"/>
    <property type="match status" value="1"/>
</dbReference>
<dbReference type="EMBL" id="WIQZ01000046">
    <property type="protein sequence ID" value="KAF3132058.1"/>
    <property type="molecule type" value="Genomic_DNA"/>
</dbReference>
<evidence type="ECO:0000313" key="9">
    <source>
        <dbReference type="Proteomes" id="UP000480548"/>
    </source>
</evidence>
<dbReference type="FunFam" id="1.25.40.190:FF:000003">
    <property type="entry name" value="Actin-related protein 2/3 complex subunit 5"/>
    <property type="match status" value="1"/>
</dbReference>
<evidence type="ECO:0000313" key="8">
    <source>
        <dbReference type="EMBL" id="KAF3132058.1"/>
    </source>
</evidence>
<dbReference type="Pfam" id="PF04699">
    <property type="entry name" value="P16-Arc"/>
    <property type="match status" value="1"/>
</dbReference>
<dbReference type="SUPFAM" id="SSF69103">
    <property type="entry name" value="Arp2/3 complex 16 kDa subunit ARPC5"/>
    <property type="match status" value="1"/>
</dbReference>
<evidence type="ECO:0000256" key="7">
    <source>
        <dbReference type="RuleBase" id="RU004301"/>
    </source>
</evidence>
<keyword evidence="4 7" id="KW-0206">Cytoskeleton</keyword>
<proteinExistence type="inferred from homology"/>
<dbReference type="Gene3D" id="1.25.40.190">
    <property type="entry name" value="Actin-related protein 2/3 complex subunit 5"/>
    <property type="match status" value="1"/>
</dbReference>